<dbReference type="Ensembl" id="ENSPMGT00000006994.1">
    <property type="protein sequence ID" value="ENSPMGP00000006576.1"/>
    <property type="gene ID" value="ENSPMGG00000005511.1"/>
</dbReference>
<dbReference type="GO" id="GO:0006044">
    <property type="term" value="P:N-acetylglucosamine metabolic process"/>
    <property type="evidence" value="ECO:0007669"/>
    <property type="project" value="TreeGrafter"/>
</dbReference>
<sequence length="400" mass="45891">MELTWKFLVMLVFGSVVIQYIIIQSLTSTSFLMCPAPFNSRPEVRLGSMDEDPNTTRRMHVLILTATRCGSSFLGQLLNQHHNVFYLFEPLHHVQDSLTGENFLRQLTLGANRDLLWSLFQCDLYALERYMRPPPTNHMVANLFNYRISQALCQPPVCEGVKLGEEWSCNGCGQVNLTLAAQACRGKSHVVYKTVRVVVVGDVRSLLEDPRLNIKVIQLVRDPRGIINSRIEAFPGWYKPWYSWKTSGQRPPSLHVTPPFTTTCEELHSSVSTALSRPEWLKGRYMLVRYEDLARNPLQKTKEIYNFVGLTMTPSVERWVSANTKGANKEQNNNVYSTTRDSVANVENWRLKLPFEMVQHVQAECQDMLSIMGYRQVHSAQELKNMNISLVQETTFEPFL</sequence>
<dbReference type="STRING" id="409849.ENSPMGP00000006576"/>
<evidence type="ECO:0000259" key="2">
    <source>
        <dbReference type="Pfam" id="PF00685"/>
    </source>
</evidence>
<reference evidence="3" key="1">
    <citation type="submission" date="2025-08" db="UniProtKB">
        <authorList>
            <consortium name="Ensembl"/>
        </authorList>
    </citation>
    <scope>IDENTIFICATION</scope>
</reference>
<evidence type="ECO:0000313" key="4">
    <source>
        <dbReference type="Proteomes" id="UP000261520"/>
    </source>
</evidence>
<evidence type="ECO:0000256" key="1">
    <source>
        <dbReference type="RuleBase" id="RU361155"/>
    </source>
</evidence>
<dbReference type="GO" id="GO:0006790">
    <property type="term" value="P:sulfur compound metabolic process"/>
    <property type="evidence" value="ECO:0007669"/>
    <property type="project" value="TreeGrafter"/>
</dbReference>
<feature type="domain" description="Sulfotransferase" evidence="2">
    <location>
        <begin position="60"/>
        <end position="370"/>
    </location>
</feature>
<accession>A0A3B3ZQG5</accession>
<keyword evidence="1" id="KW-0808">Transferase</keyword>
<proteinExistence type="inferred from homology"/>
<name>A0A3B3ZQG5_9GOBI</name>
<dbReference type="InterPro" id="IPR027417">
    <property type="entry name" value="P-loop_NTPase"/>
</dbReference>
<dbReference type="PANTHER" id="PTHR10704">
    <property type="entry name" value="CARBOHYDRATE SULFOTRANSFERASE"/>
    <property type="match status" value="1"/>
</dbReference>
<dbReference type="Pfam" id="PF00685">
    <property type="entry name" value="Sulfotransfer_1"/>
    <property type="match status" value="1"/>
</dbReference>
<organism evidence="3 4">
    <name type="scientific">Periophthalmus magnuspinnatus</name>
    <dbReference type="NCBI Taxonomy" id="409849"/>
    <lineage>
        <taxon>Eukaryota</taxon>
        <taxon>Metazoa</taxon>
        <taxon>Chordata</taxon>
        <taxon>Craniata</taxon>
        <taxon>Vertebrata</taxon>
        <taxon>Euteleostomi</taxon>
        <taxon>Actinopterygii</taxon>
        <taxon>Neopterygii</taxon>
        <taxon>Teleostei</taxon>
        <taxon>Neoteleostei</taxon>
        <taxon>Acanthomorphata</taxon>
        <taxon>Gobiaria</taxon>
        <taxon>Gobiiformes</taxon>
        <taxon>Gobioidei</taxon>
        <taxon>Gobiidae</taxon>
        <taxon>Oxudercinae</taxon>
        <taxon>Periophthalmus</taxon>
    </lineage>
</organism>
<reference evidence="3" key="2">
    <citation type="submission" date="2025-09" db="UniProtKB">
        <authorList>
            <consortium name="Ensembl"/>
        </authorList>
    </citation>
    <scope>IDENTIFICATION</scope>
</reference>
<dbReference type="Proteomes" id="UP000261520">
    <property type="component" value="Unplaced"/>
</dbReference>
<dbReference type="EC" id="2.8.2.-" evidence="1"/>
<dbReference type="SUPFAM" id="SSF52540">
    <property type="entry name" value="P-loop containing nucleoside triphosphate hydrolases"/>
    <property type="match status" value="1"/>
</dbReference>
<comment type="similarity">
    <text evidence="1">Belongs to the sulfotransferase 1 family.</text>
</comment>
<keyword evidence="4" id="KW-1185">Reference proteome</keyword>
<dbReference type="InterPro" id="IPR000863">
    <property type="entry name" value="Sulfotransferase_dom"/>
</dbReference>
<dbReference type="PANTHER" id="PTHR10704:SF71">
    <property type="entry name" value="CARBOHYDRATE SULFOTRANSFERASE 1-LIKE"/>
    <property type="match status" value="1"/>
</dbReference>
<dbReference type="GO" id="GO:0001517">
    <property type="term" value="F:N-acetylglucosamine 6-O-sulfotransferase activity"/>
    <property type="evidence" value="ECO:0007669"/>
    <property type="project" value="TreeGrafter"/>
</dbReference>
<evidence type="ECO:0000313" key="3">
    <source>
        <dbReference type="Ensembl" id="ENSPMGP00000006576.1"/>
    </source>
</evidence>
<protein>
    <recommendedName>
        <fullName evidence="1">Sulfotransferase</fullName>
        <ecNumber evidence="1">2.8.2.-</ecNumber>
    </recommendedName>
</protein>
<dbReference type="AlphaFoldDB" id="A0A3B3ZQG5"/>
<dbReference type="Gene3D" id="3.40.50.300">
    <property type="entry name" value="P-loop containing nucleotide triphosphate hydrolases"/>
    <property type="match status" value="1"/>
</dbReference>
<dbReference type="InterPro" id="IPR051135">
    <property type="entry name" value="Gal/GlcNAc/GalNAc_ST"/>
</dbReference>